<feature type="coiled-coil region" evidence="1">
    <location>
        <begin position="6"/>
        <end position="86"/>
    </location>
</feature>
<proteinExistence type="predicted"/>
<evidence type="ECO:0000313" key="5">
    <source>
        <dbReference type="RefSeq" id="XP_018819062.1"/>
    </source>
</evidence>
<sequence>MGLLELSKFKLQLRSLITEVRDLRERERLATEQLHHQIQKQKQTEEEHGRKLQELQTEFAMSNEQRQKLERQVSYLQNDNTLLENKQKELKGTIQSLLQSREVFINAYEESTYELKRSVECRDRKLTVLSEKIKSHLLLFDSIEKEAFSIKQVINDVQCLVNEKEEVVAALKSKMDKVLAFEKVFVEKISDLQNKHKNDKDELRRKDRIISELDAHLEAARTSNNHQNQIQELQKTLSAKDVVIQNLISEKEALHIELRTVSIILQKIQDVVTNMHEEDKREFSLILKCQEGCDTVMKTEDNGTEDLPQSKIEKFPDKVSDTGKENTASLLSEEYQKVGGPLQDQNTNGSCMSESTCSELQLAASIRSVSFDDGKDNCTSSVHHSDSESSTTQAETSGDPGAQV</sequence>
<evidence type="ECO:0000313" key="3">
    <source>
        <dbReference type="Proteomes" id="UP000235220"/>
    </source>
</evidence>
<accession>A0A2I4EI32</accession>
<protein>
    <submittedName>
        <fullName evidence="4 5">Golgin IMH1</fullName>
    </submittedName>
</protein>
<dbReference type="GeneID" id="108989780"/>
<evidence type="ECO:0000313" key="4">
    <source>
        <dbReference type="RefSeq" id="XP_018819061.1"/>
    </source>
</evidence>
<name>A0A2I4EI32_JUGRE</name>
<dbReference type="Proteomes" id="UP000235220">
    <property type="component" value="Chromosome 16"/>
</dbReference>
<dbReference type="RefSeq" id="XP_018819061.1">
    <property type="nucleotide sequence ID" value="XM_018963516.2"/>
</dbReference>
<dbReference type="Gramene" id="Jr16_10880_p1">
    <property type="protein sequence ID" value="cds.Jr16_10880_p1"/>
    <property type="gene ID" value="Jr16_10880"/>
</dbReference>
<organism evidence="3 4">
    <name type="scientific">Juglans regia</name>
    <name type="common">English walnut</name>
    <dbReference type="NCBI Taxonomy" id="51240"/>
    <lineage>
        <taxon>Eukaryota</taxon>
        <taxon>Viridiplantae</taxon>
        <taxon>Streptophyta</taxon>
        <taxon>Embryophyta</taxon>
        <taxon>Tracheophyta</taxon>
        <taxon>Spermatophyta</taxon>
        <taxon>Magnoliopsida</taxon>
        <taxon>eudicotyledons</taxon>
        <taxon>Gunneridae</taxon>
        <taxon>Pentapetalae</taxon>
        <taxon>rosids</taxon>
        <taxon>fabids</taxon>
        <taxon>Fagales</taxon>
        <taxon>Juglandaceae</taxon>
        <taxon>Juglans</taxon>
    </lineage>
</organism>
<feature type="region of interest" description="Disordered" evidence="2">
    <location>
        <begin position="335"/>
        <end position="354"/>
    </location>
</feature>
<keyword evidence="3" id="KW-1185">Reference proteome</keyword>
<dbReference type="RefSeq" id="XP_018819062.1">
    <property type="nucleotide sequence ID" value="XM_018963517.2"/>
</dbReference>
<dbReference type="AlphaFoldDB" id="A0A2I4EI32"/>
<keyword evidence="1" id="KW-0175">Coiled coil</keyword>
<evidence type="ECO:0000256" key="1">
    <source>
        <dbReference type="SAM" id="Coils"/>
    </source>
</evidence>
<reference evidence="4 5" key="1">
    <citation type="submission" date="2025-04" db="UniProtKB">
        <authorList>
            <consortium name="RefSeq"/>
        </authorList>
    </citation>
    <scope>IDENTIFICATION</scope>
    <source>
        <tissue evidence="4 5">Leaves</tissue>
    </source>
</reference>
<dbReference type="KEGG" id="jre:108989780"/>
<dbReference type="OrthoDB" id="1923550at2759"/>
<feature type="region of interest" description="Disordered" evidence="2">
    <location>
        <begin position="374"/>
        <end position="404"/>
    </location>
</feature>
<evidence type="ECO:0000256" key="2">
    <source>
        <dbReference type="SAM" id="MobiDB-lite"/>
    </source>
</evidence>
<gene>
    <name evidence="4 5" type="primary">LOC108989780</name>
</gene>
<feature type="compositionally biased region" description="Polar residues" evidence="2">
    <location>
        <begin position="343"/>
        <end position="354"/>
    </location>
</feature>
<feature type="coiled-coil region" evidence="1">
    <location>
        <begin position="186"/>
        <end position="236"/>
    </location>
</feature>